<dbReference type="EMBL" id="FNZI01000001">
    <property type="protein sequence ID" value="SEI92266.1"/>
    <property type="molecule type" value="Genomic_DNA"/>
</dbReference>
<evidence type="ECO:0000313" key="2">
    <source>
        <dbReference type="EMBL" id="SEI92266.1"/>
    </source>
</evidence>
<dbReference type="AlphaFoldDB" id="A0A1H6UKQ4"/>
<feature type="chain" id="PRO_5039352696" description="Lipoprotein" evidence="1">
    <location>
        <begin position="25"/>
        <end position="149"/>
    </location>
</feature>
<keyword evidence="1" id="KW-0732">Signal</keyword>
<organism evidence="2 3">
    <name type="scientific">Demequina mangrovi</name>
    <dbReference type="NCBI Taxonomy" id="1043493"/>
    <lineage>
        <taxon>Bacteria</taxon>
        <taxon>Bacillati</taxon>
        <taxon>Actinomycetota</taxon>
        <taxon>Actinomycetes</taxon>
        <taxon>Micrococcales</taxon>
        <taxon>Demequinaceae</taxon>
        <taxon>Demequina</taxon>
    </lineage>
</organism>
<reference evidence="3" key="1">
    <citation type="submission" date="2016-10" db="EMBL/GenBank/DDBJ databases">
        <authorList>
            <person name="Varghese N."/>
        </authorList>
    </citation>
    <scope>NUCLEOTIDE SEQUENCE [LARGE SCALE GENOMIC DNA]</scope>
    <source>
        <strain evidence="3">DSM 24868</strain>
    </source>
</reference>
<protein>
    <recommendedName>
        <fullName evidence="4">Lipoprotein</fullName>
    </recommendedName>
</protein>
<keyword evidence="3" id="KW-1185">Reference proteome</keyword>
<accession>A0A1H6UKQ4</accession>
<evidence type="ECO:0000256" key="1">
    <source>
        <dbReference type="SAM" id="SignalP"/>
    </source>
</evidence>
<sequence length="149" mass="14823">MRINDTVKATMLAAATALVLVACSSDSDGDASAEASAPAAEATPDVAGTVAAVKDAIACDGSWAGGKMAGSDVLVGWQYTCDTDGDGVAEGTLSIYPTAEALDSDLANVEGAATDTGIVEGDRYLYATSDPDQFAAVSGLGGEVVREIP</sequence>
<proteinExistence type="predicted"/>
<dbReference type="RefSeq" id="WP_042212610.1">
    <property type="nucleotide sequence ID" value="NZ_BBLU01000002.1"/>
</dbReference>
<dbReference type="Proteomes" id="UP000183315">
    <property type="component" value="Unassembled WGS sequence"/>
</dbReference>
<dbReference type="PROSITE" id="PS51257">
    <property type="entry name" value="PROKAR_LIPOPROTEIN"/>
    <property type="match status" value="1"/>
</dbReference>
<gene>
    <name evidence="2" type="ORF">SAMN05421637_0424</name>
</gene>
<feature type="signal peptide" evidence="1">
    <location>
        <begin position="1"/>
        <end position="24"/>
    </location>
</feature>
<name>A0A1H6UKQ4_9MICO</name>
<evidence type="ECO:0000313" key="3">
    <source>
        <dbReference type="Proteomes" id="UP000183315"/>
    </source>
</evidence>
<dbReference type="OrthoDB" id="5146984at2"/>
<evidence type="ECO:0008006" key="4">
    <source>
        <dbReference type="Google" id="ProtNLM"/>
    </source>
</evidence>